<dbReference type="AlphaFoldDB" id="A0A1I6TV74"/>
<dbReference type="InterPro" id="IPR039420">
    <property type="entry name" value="WalR-like"/>
</dbReference>
<dbReference type="InterPro" id="IPR011006">
    <property type="entry name" value="CheY-like_superfamily"/>
</dbReference>
<dbReference type="Proteomes" id="UP000198785">
    <property type="component" value="Unassembled WGS sequence"/>
</dbReference>
<evidence type="ECO:0000256" key="3">
    <source>
        <dbReference type="ARBA" id="ARBA00023125"/>
    </source>
</evidence>
<feature type="modified residue" description="4-aspartylphosphate" evidence="4">
    <location>
        <position position="53"/>
    </location>
</feature>
<dbReference type="SMART" id="SM00448">
    <property type="entry name" value="REC"/>
    <property type="match status" value="1"/>
</dbReference>
<dbReference type="Gene3D" id="3.40.50.2300">
    <property type="match status" value="1"/>
</dbReference>
<evidence type="ECO:0000313" key="9">
    <source>
        <dbReference type="Proteomes" id="UP000198785"/>
    </source>
</evidence>
<protein>
    <submittedName>
        <fullName evidence="8">DNA-binding response regulator, OmpR family, contains REC and winged-helix (WHTH) domain</fullName>
    </submittedName>
</protein>
<organism evidence="8 9">
    <name type="scientific">Sphingobacterium wenxiniae</name>
    <dbReference type="NCBI Taxonomy" id="683125"/>
    <lineage>
        <taxon>Bacteria</taxon>
        <taxon>Pseudomonadati</taxon>
        <taxon>Bacteroidota</taxon>
        <taxon>Sphingobacteriia</taxon>
        <taxon>Sphingobacteriales</taxon>
        <taxon>Sphingobacteriaceae</taxon>
        <taxon>Sphingobacterium</taxon>
    </lineage>
</organism>
<feature type="domain" description="Response regulatory" evidence="6">
    <location>
        <begin position="4"/>
        <end position="118"/>
    </location>
</feature>
<dbReference type="EMBL" id="FOZZ01000007">
    <property type="protein sequence ID" value="SFS93064.1"/>
    <property type="molecule type" value="Genomic_DNA"/>
</dbReference>
<reference evidence="8 9" key="1">
    <citation type="submission" date="2016-10" db="EMBL/GenBank/DDBJ databases">
        <authorList>
            <person name="de Groot N.N."/>
        </authorList>
    </citation>
    <scope>NUCLEOTIDE SEQUENCE [LARGE SCALE GENOMIC DNA]</scope>
    <source>
        <strain evidence="8 9">DSM 22789</strain>
    </source>
</reference>
<keyword evidence="1 4" id="KW-0597">Phosphoprotein</keyword>
<dbReference type="SMART" id="SM00862">
    <property type="entry name" value="Trans_reg_C"/>
    <property type="match status" value="1"/>
</dbReference>
<dbReference type="SUPFAM" id="SSF52172">
    <property type="entry name" value="CheY-like"/>
    <property type="match status" value="1"/>
</dbReference>
<dbReference type="CDD" id="cd17574">
    <property type="entry name" value="REC_OmpR"/>
    <property type="match status" value="1"/>
</dbReference>
<dbReference type="GO" id="GO:0032993">
    <property type="term" value="C:protein-DNA complex"/>
    <property type="evidence" value="ECO:0007669"/>
    <property type="project" value="TreeGrafter"/>
</dbReference>
<evidence type="ECO:0000259" key="7">
    <source>
        <dbReference type="PROSITE" id="PS51755"/>
    </source>
</evidence>
<dbReference type="PANTHER" id="PTHR48111">
    <property type="entry name" value="REGULATOR OF RPOS"/>
    <property type="match status" value="1"/>
</dbReference>
<sequence length="235" mass="26878">MKPKILYIEDEQDLGGVTKQYLDLMEFEVTWCLSGESAYNAFLNDTFNIVVIDIQLPDMDGFSLAKRIVDHDKDVYFLFLTARNLKQDKMKGLLLGAIDYIVKPFDIDELVLRMKNIVSKQLITKPLYSSPNEKTVKLDDVVFNSDKLSLSVGNGPSTMLTLREAELFEYFCKNKNSIIKREDILINVWGEDDYFLGRSLDVFVSRLRKLLSKSKSIKIENVYGVGFILSASDSK</sequence>
<dbReference type="RefSeq" id="WP_093365887.1">
    <property type="nucleotide sequence ID" value="NZ_FOZZ01000007.1"/>
</dbReference>
<evidence type="ECO:0000256" key="5">
    <source>
        <dbReference type="PROSITE-ProRule" id="PRU01091"/>
    </source>
</evidence>
<name>A0A1I6TV74_9SPHI</name>
<feature type="domain" description="OmpR/PhoB-type" evidence="7">
    <location>
        <begin position="133"/>
        <end position="231"/>
    </location>
</feature>
<dbReference type="InterPro" id="IPR001867">
    <property type="entry name" value="OmpR/PhoB-type_DNA-bd"/>
</dbReference>
<dbReference type="PROSITE" id="PS50110">
    <property type="entry name" value="RESPONSE_REGULATORY"/>
    <property type="match status" value="1"/>
</dbReference>
<accession>A0A1I6TV74</accession>
<dbReference type="SUPFAM" id="SSF46894">
    <property type="entry name" value="C-terminal effector domain of the bipartite response regulators"/>
    <property type="match status" value="1"/>
</dbReference>
<evidence type="ECO:0000256" key="4">
    <source>
        <dbReference type="PROSITE-ProRule" id="PRU00169"/>
    </source>
</evidence>
<evidence type="ECO:0000259" key="6">
    <source>
        <dbReference type="PROSITE" id="PS50110"/>
    </source>
</evidence>
<dbReference type="Gene3D" id="1.10.10.10">
    <property type="entry name" value="Winged helix-like DNA-binding domain superfamily/Winged helix DNA-binding domain"/>
    <property type="match status" value="1"/>
</dbReference>
<dbReference type="Pfam" id="PF00072">
    <property type="entry name" value="Response_reg"/>
    <property type="match status" value="1"/>
</dbReference>
<keyword evidence="2" id="KW-0902">Two-component regulatory system</keyword>
<evidence type="ECO:0000256" key="2">
    <source>
        <dbReference type="ARBA" id="ARBA00023012"/>
    </source>
</evidence>
<dbReference type="PANTHER" id="PTHR48111:SF40">
    <property type="entry name" value="PHOSPHATE REGULON TRANSCRIPTIONAL REGULATORY PROTEIN PHOB"/>
    <property type="match status" value="1"/>
</dbReference>
<evidence type="ECO:0000256" key="1">
    <source>
        <dbReference type="ARBA" id="ARBA00022553"/>
    </source>
</evidence>
<keyword evidence="3 5" id="KW-0238">DNA-binding</keyword>
<dbReference type="STRING" id="683125.SAMN05660206_10767"/>
<dbReference type="PROSITE" id="PS51755">
    <property type="entry name" value="OMPR_PHOB"/>
    <property type="match status" value="1"/>
</dbReference>
<dbReference type="InterPro" id="IPR001789">
    <property type="entry name" value="Sig_transdc_resp-reg_receiver"/>
</dbReference>
<proteinExistence type="predicted"/>
<dbReference type="OrthoDB" id="9790442at2"/>
<gene>
    <name evidence="8" type="ORF">SAMN05660206_10767</name>
</gene>
<dbReference type="InterPro" id="IPR036388">
    <property type="entry name" value="WH-like_DNA-bd_sf"/>
</dbReference>
<dbReference type="CDD" id="cd00383">
    <property type="entry name" value="trans_reg_C"/>
    <property type="match status" value="1"/>
</dbReference>
<feature type="DNA-binding region" description="OmpR/PhoB-type" evidence="5">
    <location>
        <begin position="133"/>
        <end position="231"/>
    </location>
</feature>
<dbReference type="Pfam" id="PF00486">
    <property type="entry name" value="Trans_reg_C"/>
    <property type="match status" value="1"/>
</dbReference>
<dbReference type="InterPro" id="IPR016032">
    <property type="entry name" value="Sig_transdc_resp-reg_C-effctor"/>
</dbReference>
<dbReference type="GO" id="GO:0005829">
    <property type="term" value="C:cytosol"/>
    <property type="evidence" value="ECO:0007669"/>
    <property type="project" value="TreeGrafter"/>
</dbReference>
<dbReference type="GO" id="GO:0000156">
    <property type="term" value="F:phosphorelay response regulator activity"/>
    <property type="evidence" value="ECO:0007669"/>
    <property type="project" value="TreeGrafter"/>
</dbReference>
<keyword evidence="9" id="KW-1185">Reference proteome</keyword>
<dbReference type="GO" id="GO:0006355">
    <property type="term" value="P:regulation of DNA-templated transcription"/>
    <property type="evidence" value="ECO:0007669"/>
    <property type="project" value="InterPro"/>
</dbReference>
<dbReference type="GO" id="GO:0000976">
    <property type="term" value="F:transcription cis-regulatory region binding"/>
    <property type="evidence" value="ECO:0007669"/>
    <property type="project" value="TreeGrafter"/>
</dbReference>
<evidence type="ECO:0000313" key="8">
    <source>
        <dbReference type="EMBL" id="SFS93064.1"/>
    </source>
</evidence>